<organism evidence="1 2">
    <name type="scientific">Junco hyemalis</name>
    <name type="common">Dark-eyed junco</name>
    <dbReference type="NCBI Taxonomy" id="40217"/>
    <lineage>
        <taxon>Eukaryota</taxon>
        <taxon>Metazoa</taxon>
        <taxon>Chordata</taxon>
        <taxon>Craniata</taxon>
        <taxon>Vertebrata</taxon>
        <taxon>Euteleostomi</taxon>
        <taxon>Archelosauria</taxon>
        <taxon>Archosauria</taxon>
        <taxon>Dinosauria</taxon>
        <taxon>Saurischia</taxon>
        <taxon>Theropoda</taxon>
        <taxon>Coelurosauria</taxon>
        <taxon>Aves</taxon>
        <taxon>Neognathae</taxon>
        <taxon>Neoaves</taxon>
        <taxon>Telluraves</taxon>
        <taxon>Australaves</taxon>
        <taxon>Passeriformes</taxon>
        <taxon>Passerellidae</taxon>
        <taxon>Junco</taxon>
    </lineage>
</organism>
<dbReference type="AlphaFoldDB" id="A0A8C5NJW7"/>
<evidence type="ECO:0000313" key="1">
    <source>
        <dbReference type="Ensembl" id="ENSJHYP00000004057.1"/>
    </source>
</evidence>
<keyword evidence="2" id="KW-1185">Reference proteome</keyword>
<reference evidence="1" key="1">
    <citation type="submission" date="2025-08" db="UniProtKB">
        <authorList>
            <consortium name="Ensembl"/>
        </authorList>
    </citation>
    <scope>IDENTIFICATION</scope>
</reference>
<reference evidence="1" key="2">
    <citation type="submission" date="2025-09" db="UniProtKB">
        <authorList>
            <consortium name="Ensembl"/>
        </authorList>
    </citation>
    <scope>IDENTIFICATION</scope>
</reference>
<evidence type="ECO:0000313" key="2">
    <source>
        <dbReference type="Proteomes" id="UP000694408"/>
    </source>
</evidence>
<protein>
    <submittedName>
        <fullName evidence="1">Uncharacterized protein</fullName>
    </submittedName>
</protein>
<dbReference type="Ensembl" id="ENSJHYT00000005004.1">
    <property type="protein sequence ID" value="ENSJHYP00000004057.1"/>
    <property type="gene ID" value="ENSJHYG00000003371.1"/>
</dbReference>
<dbReference type="Proteomes" id="UP000694408">
    <property type="component" value="Unplaced"/>
</dbReference>
<accession>A0A8C5NJW7</accession>
<name>A0A8C5NJW7_JUNHY</name>
<proteinExistence type="predicted"/>
<sequence length="99" mass="10914">MLQHDESFISFFSLNTDVYAPLLAAGSAAPLPIRPRHGSNPLSWLNILLEAWQQHLALLHNQGDANKDVKIKNPPLSLPQLRSPVAASGMHHIFEDTVS</sequence>